<dbReference type="InterPro" id="IPR006029">
    <property type="entry name" value="Neurotrans-gated_channel_TM"/>
</dbReference>
<dbReference type="SUPFAM" id="SSF90112">
    <property type="entry name" value="Neurotransmitter-gated ion-channel transmembrane pore"/>
    <property type="match status" value="1"/>
</dbReference>
<feature type="domain" description="Neurotransmitter-gated ion-channel transmembrane" evidence="3">
    <location>
        <begin position="168"/>
        <end position="297"/>
    </location>
</feature>
<evidence type="ECO:0000313" key="4">
    <source>
        <dbReference type="EMBL" id="KAA3682141.1"/>
    </source>
</evidence>
<protein>
    <recommendedName>
        <fullName evidence="3">Neurotransmitter-gated ion-channel transmembrane domain-containing protein</fullName>
    </recommendedName>
</protein>
<organism evidence="4 5">
    <name type="scientific">Paragonimus westermani</name>
    <dbReference type="NCBI Taxonomy" id="34504"/>
    <lineage>
        <taxon>Eukaryota</taxon>
        <taxon>Metazoa</taxon>
        <taxon>Spiralia</taxon>
        <taxon>Lophotrochozoa</taxon>
        <taxon>Platyhelminthes</taxon>
        <taxon>Trematoda</taxon>
        <taxon>Digenea</taxon>
        <taxon>Plagiorchiida</taxon>
        <taxon>Troglotremata</taxon>
        <taxon>Troglotrematidae</taxon>
        <taxon>Paragonimus</taxon>
    </lineage>
</organism>
<dbReference type="InterPro" id="IPR038050">
    <property type="entry name" value="Neuro_actylchol_rec"/>
</dbReference>
<dbReference type="Gene3D" id="1.20.58.390">
    <property type="entry name" value="Neurotransmitter-gated ion-channel transmembrane domain"/>
    <property type="match status" value="1"/>
</dbReference>
<dbReference type="GO" id="GO:0006811">
    <property type="term" value="P:monoatomic ion transport"/>
    <property type="evidence" value="ECO:0007669"/>
    <property type="project" value="InterPro"/>
</dbReference>
<dbReference type="Proteomes" id="UP000324629">
    <property type="component" value="Unassembled WGS sequence"/>
</dbReference>
<feature type="region of interest" description="Disordered" evidence="1">
    <location>
        <begin position="166"/>
        <end position="193"/>
    </location>
</feature>
<evidence type="ECO:0000313" key="5">
    <source>
        <dbReference type="Proteomes" id="UP000324629"/>
    </source>
</evidence>
<keyword evidence="2" id="KW-0812">Transmembrane</keyword>
<comment type="caution">
    <text evidence="4">The sequence shown here is derived from an EMBL/GenBank/DDBJ whole genome shotgun (WGS) entry which is preliminary data.</text>
</comment>
<evidence type="ECO:0000259" key="3">
    <source>
        <dbReference type="Pfam" id="PF02932"/>
    </source>
</evidence>
<dbReference type="EMBL" id="QNGE01000065">
    <property type="protein sequence ID" value="KAA3682141.1"/>
    <property type="molecule type" value="Genomic_DNA"/>
</dbReference>
<evidence type="ECO:0000256" key="2">
    <source>
        <dbReference type="SAM" id="Phobius"/>
    </source>
</evidence>
<keyword evidence="2" id="KW-1133">Transmembrane helix</keyword>
<evidence type="ECO:0000256" key="1">
    <source>
        <dbReference type="SAM" id="MobiDB-lite"/>
    </source>
</evidence>
<dbReference type="GO" id="GO:0016020">
    <property type="term" value="C:membrane"/>
    <property type="evidence" value="ECO:0007669"/>
    <property type="project" value="InterPro"/>
</dbReference>
<dbReference type="AlphaFoldDB" id="A0A5J4P2Q6"/>
<dbReference type="InterPro" id="IPR036719">
    <property type="entry name" value="Neuro-gated_channel_TM_sf"/>
</dbReference>
<gene>
    <name evidence="4" type="ORF">DEA37_0005115</name>
</gene>
<keyword evidence="5" id="KW-1185">Reference proteome</keyword>
<name>A0A5J4P2Q6_9TREM</name>
<keyword evidence="2" id="KW-0472">Membrane</keyword>
<proteinExistence type="predicted"/>
<reference evidence="4 5" key="1">
    <citation type="journal article" date="2019" name="Gigascience">
        <title>Whole-genome sequence of the oriental lung fluke Paragonimus westermani.</title>
        <authorList>
            <person name="Oey H."/>
            <person name="Zakrzewski M."/>
            <person name="Narain K."/>
            <person name="Devi K.R."/>
            <person name="Agatsuma T."/>
            <person name="Nawaratna S."/>
            <person name="Gobert G.N."/>
            <person name="Jones M.K."/>
            <person name="Ragan M.A."/>
            <person name="McManus D.P."/>
            <person name="Krause L."/>
        </authorList>
    </citation>
    <scope>NUCLEOTIDE SEQUENCE [LARGE SCALE GENOMIC DNA]</scope>
    <source>
        <strain evidence="4 5">IND2009</strain>
    </source>
</reference>
<sequence>MKFTTSLISAQIGTFINIWLASILRIDRRVENLDSSSNEKLEAGFASETRTPTYPQCNERKATETTSHRVSTCDPHASLTLRNKVDLGEEFRPTLLFSGEHTDEELDDGDDVQNFNHIELQAVIKQNRYFDASPKSGQQWESPKIRYACVMEPESTPSRTQTKLAKNFKSSSSSSSSILSLQKPTKQQYSNDVRSTPYSIHPFEFRVGSNAASPKQNALPFQLNSSALDRAKEFHEKALILRRLRELKQELRYVTGRMHRQNTEARTSSEWKLACRVLDRLCLVIFAALNLFTTLGILTSAPTIIKAFTSKGEPSKPL</sequence>
<accession>A0A5J4P2Q6</accession>
<feature type="transmembrane region" description="Helical" evidence="2">
    <location>
        <begin position="281"/>
        <end position="305"/>
    </location>
</feature>
<feature type="compositionally biased region" description="Polar residues" evidence="1">
    <location>
        <begin position="178"/>
        <end position="193"/>
    </location>
</feature>
<dbReference type="Pfam" id="PF02932">
    <property type="entry name" value="Neur_chan_memb"/>
    <property type="match status" value="1"/>
</dbReference>